<reference evidence="1" key="1">
    <citation type="submission" date="2021-02" db="EMBL/GenBank/DDBJ databases">
        <authorList>
            <person name="Nowell W R."/>
        </authorList>
    </citation>
    <scope>NUCLEOTIDE SEQUENCE</scope>
</reference>
<organism evidence="1 5">
    <name type="scientific">Rotaria magnacalcarata</name>
    <dbReference type="NCBI Taxonomy" id="392030"/>
    <lineage>
        <taxon>Eukaryota</taxon>
        <taxon>Metazoa</taxon>
        <taxon>Spiralia</taxon>
        <taxon>Gnathifera</taxon>
        <taxon>Rotifera</taxon>
        <taxon>Eurotatoria</taxon>
        <taxon>Bdelloidea</taxon>
        <taxon>Philodinida</taxon>
        <taxon>Philodinidae</taxon>
        <taxon>Rotaria</taxon>
    </lineage>
</organism>
<dbReference type="OrthoDB" id="10116915at2759"/>
<dbReference type="Proteomes" id="UP000663824">
    <property type="component" value="Unassembled WGS sequence"/>
</dbReference>
<evidence type="ECO:0000313" key="4">
    <source>
        <dbReference type="EMBL" id="CAF4411325.1"/>
    </source>
</evidence>
<comment type="caution">
    <text evidence="1">The sequence shown here is derived from an EMBL/GenBank/DDBJ whole genome shotgun (WGS) entry which is preliminary data.</text>
</comment>
<dbReference type="Proteomes" id="UP000676336">
    <property type="component" value="Unassembled WGS sequence"/>
</dbReference>
<dbReference type="EMBL" id="CAJNRE010002459">
    <property type="protein sequence ID" value="CAF1977610.1"/>
    <property type="molecule type" value="Genomic_DNA"/>
</dbReference>
<dbReference type="EMBL" id="CAJOBI010060039">
    <property type="protein sequence ID" value="CAF4411325.1"/>
    <property type="molecule type" value="Genomic_DNA"/>
</dbReference>
<accession>A0A815XQY5</accession>
<gene>
    <name evidence="3" type="ORF">GIL414_LOCUS6335</name>
    <name evidence="1" type="ORF">KQP761_LOCUS18342</name>
    <name evidence="2" type="ORF">MBJ925_LOCUS7112</name>
    <name evidence="4" type="ORF">SMN809_LOCUS30913</name>
</gene>
<evidence type="ECO:0000313" key="1">
    <source>
        <dbReference type="EMBL" id="CAF1560617.1"/>
    </source>
</evidence>
<dbReference type="EMBL" id="CAJNOW010009297">
    <property type="protein sequence ID" value="CAF1560617.1"/>
    <property type="molecule type" value="Genomic_DNA"/>
</dbReference>
<evidence type="ECO:0000313" key="3">
    <source>
        <dbReference type="EMBL" id="CAF3896695.1"/>
    </source>
</evidence>
<name>A0A815XQY5_9BILA</name>
<proteinExistence type="predicted"/>
<dbReference type="EMBL" id="CAJOBJ010001791">
    <property type="protein sequence ID" value="CAF3896695.1"/>
    <property type="molecule type" value="Genomic_DNA"/>
</dbReference>
<protein>
    <submittedName>
        <fullName evidence="1">Uncharacterized protein</fullName>
    </submittedName>
</protein>
<dbReference type="Proteomes" id="UP000681720">
    <property type="component" value="Unassembled WGS sequence"/>
</dbReference>
<evidence type="ECO:0000313" key="5">
    <source>
        <dbReference type="Proteomes" id="UP000663834"/>
    </source>
</evidence>
<sequence>MDYDVFSPLTLCKQKQRKILNKRNSRRRALTNVRRVLLDTTHAELSTVSSNHLDTQDENNLNIISNHLDSDYLYKNDVHSYELQNIHSSTDTVSFPFDEQASDDTIDISNNEQASDDTIDISNNEQASDNLYECFNLSNDFTLPDIYLHSSTNLKKAEFCRNLLTLFRDAKVCKSHCDRFIQLIYSGLPVPNNMPRSMKNLLNEMQVEELFVKRSICVACYQDLNNHNDKFNCTSTDERFHADIYDIDTYKVFSQLIDRLFVEITDYKQQIASQSCNEHNDIPFNNLYRNMMRRFDNDTNFVSILLHIDGISLCKSSKLTLWLLSGVFVELPPHLRYRRSNMILLSMWIGYGEPIPNAWLPKCFDCAAEKWICRIKQ</sequence>
<evidence type="ECO:0000313" key="2">
    <source>
        <dbReference type="EMBL" id="CAF1977610.1"/>
    </source>
</evidence>
<dbReference type="Proteomes" id="UP000663834">
    <property type="component" value="Unassembled WGS sequence"/>
</dbReference>
<dbReference type="AlphaFoldDB" id="A0A815XQY5"/>